<dbReference type="EMBL" id="FN648475">
    <property type="protein sequence ID" value="CBJ26297.1"/>
    <property type="molecule type" value="Genomic_DNA"/>
</dbReference>
<dbReference type="Proteomes" id="UP000002630">
    <property type="component" value="Linkage Group LG17"/>
</dbReference>
<dbReference type="AlphaFoldDB" id="D7FVC5"/>
<accession>D7FVC5</accession>
<gene>
    <name evidence="1" type="ORF">Esi_0029_0087</name>
</gene>
<dbReference type="InParanoid" id="D7FVC5"/>
<evidence type="ECO:0000313" key="2">
    <source>
        <dbReference type="Proteomes" id="UP000002630"/>
    </source>
</evidence>
<protein>
    <submittedName>
        <fullName evidence="1">Uncharacterized protein</fullName>
    </submittedName>
</protein>
<organism evidence="1 2">
    <name type="scientific">Ectocarpus siliculosus</name>
    <name type="common">Brown alga</name>
    <name type="synonym">Conferva siliculosa</name>
    <dbReference type="NCBI Taxonomy" id="2880"/>
    <lineage>
        <taxon>Eukaryota</taxon>
        <taxon>Sar</taxon>
        <taxon>Stramenopiles</taxon>
        <taxon>Ochrophyta</taxon>
        <taxon>PX clade</taxon>
        <taxon>Phaeophyceae</taxon>
        <taxon>Ectocarpales</taxon>
        <taxon>Ectocarpaceae</taxon>
        <taxon>Ectocarpus</taxon>
    </lineage>
</organism>
<reference evidence="1 2" key="1">
    <citation type="journal article" date="2010" name="Nature">
        <title>The Ectocarpus genome and the independent evolution of multicellularity in brown algae.</title>
        <authorList>
            <person name="Cock J.M."/>
            <person name="Sterck L."/>
            <person name="Rouze P."/>
            <person name="Scornet D."/>
            <person name="Allen A.E."/>
            <person name="Amoutzias G."/>
            <person name="Anthouard V."/>
            <person name="Artiguenave F."/>
            <person name="Aury J.M."/>
            <person name="Badger J.H."/>
            <person name="Beszteri B."/>
            <person name="Billiau K."/>
            <person name="Bonnet E."/>
            <person name="Bothwell J.H."/>
            <person name="Bowler C."/>
            <person name="Boyen C."/>
            <person name="Brownlee C."/>
            <person name="Carrano C.J."/>
            <person name="Charrier B."/>
            <person name="Cho G.Y."/>
            <person name="Coelho S.M."/>
            <person name="Collen J."/>
            <person name="Corre E."/>
            <person name="Da Silva C."/>
            <person name="Delage L."/>
            <person name="Delaroque N."/>
            <person name="Dittami S.M."/>
            <person name="Doulbeau S."/>
            <person name="Elias M."/>
            <person name="Farnham G."/>
            <person name="Gachon C.M."/>
            <person name="Gschloessl B."/>
            <person name="Heesch S."/>
            <person name="Jabbari K."/>
            <person name="Jubin C."/>
            <person name="Kawai H."/>
            <person name="Kimura K."/>
            <person name="Kloareg B."/>
            <person name="Kupper F.C."/>
            <person name="Lang D."/>
            <person name="Le Bail A."/>
            <person name="Leblanc C."/>
            <person name="Lerouge P."/>
            <person name="Lohr M."/>
            <person name="Lopez P.J."/>
            <person name="Martens C."/>
            <person name="Maumus F."/>
            <person name="Michel G."/>
            <person name="Miranda-Saavedra D."/>
            <person name="Morales J."/>
            <person name="Moreau H."/>
            <person name="Motomura T."/>
            <person name="Nagasato C."/>
            <person name="Napoli C.A."/>
            <person name="Nelson D.R."/>
            <person name="Nyvall-Collen P."/>
            <person name="Peters A.F."/>
            <person name="Pommier C."/>
            <person name="Potin P."/>
            <person name="Poulain J."/>
            <person name="Quesneville H."/>
            <person name="Read B."/>
            <person name="Rensing S.A."/>
            <person name="Ritter A."/>
            <person name="Rousvoal S."/>
            <person name="Samanta M."/>
            <person name="Samson G."/>
            <person name="Schroeder D.C."/>
            <person name="Segurens B."/>
            <person name="Strittmatter M."/>
            <person name="Tonon T."/>
            <person name="Tregear J.W."/>
            <person name="Valentin K."/>
            <person name="von Dassow P."/>
            <person name="Yamagishi T."/>
            <person name="Van de Peer Y."/>
            <person name="Wincker P."/>
        </authorList>
    </citation>
    <scope>NUCLEOTIDE SEQUENCE [LARGE SCALE GENOMIC DNA]</scope>
    <source>
        <strain evidence="2">Ec32 / CCAP1310/4</strain>
    </source>
</reference>
<name>D7FVC5_ECTSI</name>
<keyword evidence="2" id="KW-1185">Reference proteome</keyword>
<dbReference type="EMBL" id="FN649742">
    <property type="protein sequence ID" value="CBJ26297.1"/>
    <property type="molecule type" value="Genomic_DNA"/>
</dbReference>
<sequence length="446" mass="49478">MSMPHPPENMDRQQQKYTDGCEVAWFGCRRGAAVRWGGNSNKTLGQTRWTTSPEMASQAPEHKQWHSNVGLDEFVGHVLTFKSLVDSTQTRELGTVDKEQLKKMMGWGLFIEQVVGGLNTDSQRDSLARALGLSHRAILPRLYQARRWVLRSMLGSTFLVDHPRPESLVMWIMACYEELPPLQAHQDAGGETDQSASFVDDASAVVKSRGDVGVVSHAYSALLLCGGGSKLASSISTRDAAGGGGKSTRVPCLYEMSVDTAQKRAYASNCFTFLSSRCAQGDGQHKHGVLAEQVTSFILELSELAQTDIVSLEILCLVLLEPWRQATRTAKHQAEDSACDSQQESLGTSLNGALLKQVEGFLDDARLWSLDEWLLGEISHRHESFARAYVEKLTRSREELVRREYLTSADSSGLCLRKEDVQSRLGVLCSRSERLKRLVFRTIALN</sequence>
<dbReference type="OrthoDB" id="10304050at2759"/>
<evidence type="ECO:0000313" key="1">
    <source>
        <dbReference type="EMBL" id="CBJ26297.1"/>
    </source>
</evidence>
<proteinExistence type="predicted"/>